<dbReference type="GO" id="GO:0004540">
    <property type="term" value="F:RNA nuclease activity"/>
    <property type="evidence" value="ECO:0007669"/>
    <property type="project" value="InterPro"/>
</dbReference>
<evidence type="ECO:0000313" key="4">
    <source>
        <dbReference type="Proteomes" id="UP001174691"/>
    </source>
</evidence>
<reference evidence="3" key="1">
    <citation type="submission" date="2022-07" db="EMBL/GenBank/DDBJ databases">
        <title>Fungi with potential for degradation of polypropylene.</title>
        <authorList>
            <person name="Gostincar C."/>
        </authorList>
    </citation>
    <scope>NUCLEOTIDE SEQUENCE</scope>
    <source>
        <strain evidence="3">EXF-13287</strain>
    </source>
</reference>
<dbReference type="Proteomes" id="UP001174691">
    <property type="component" value="Unassembled WGS sequence"/>
</dbReference>
<evidence type="ECO:0000256" key="1">
    <source>
        <dbReference type="ARBA" id="ARBA00022722"/>
    </source>
</evidence>
<keyword evidence="2" id="KW-0378">Hydrolase</keyword>
<accession>A0AA38VG83</accession>
<organism evidence="3 4">
    <name type="scientific">Coniochaeta hoffmannii</name>
    <dbReference type="NCBI Taxonomy" id="91930"/>
    <lineage>
        <taxon>Eukaryota</taxon>
        <taxon>Fungi</taxon>
        <taxon>Dikarya</taxon>
        <taxon>Ascomycota</taxon>
        <taxon>Pezizomycotina</taxon>
        <taxon>Sordariomycetes</taxon>
        <taxon>Sordariomycetidae</taxon>
        <taxon>Coniochaetales</taxon>
        <taxon>Coniochaetaceae</taxon>
        <taxon>Coniochaeta</taxon>
    </lineage>
</organism>
<protein>
    <submittedName>
        <fullName evidence="3">Uncharacterized protein</fullName>
    </submittedName>
</protein>
<sequence>MKSFAPSFSWCSQALQPQFTGFNCPSKYGGTSFSKPAVWDAFARFPYRDHAGRSGYPHAFANSEGFVWDVNGATCNDRRACGTMMEMPISHDGGGAYAWDAWPRPDPGPTGSSTVSRTRIGVLFAGW</sequence>
<dbReference type="SUPFAM" id="SSF53933">
    <property type="entry name" value="Microbial ribonucleases"/>
    <property type="match status" value="1"/>
</dbReference>
<name>A0AA38VG83_9PEZI</name>
<dbReference type="AlphaFoldDB" id="A0AA38VG83"/>
<evidence type="ECO:0000313" key="3">
    <source>
        <dbReference type="EMBL" id="KAJ9130940.1"/>
    </source>
</evidence>
<dbReference type="EMBL" id="JANBVN010000250">
    <property type="protein sequence ID" value="KAJ9130940.1"/>
    <property type="molecule type" value="Genomic_DNA"/>
</dbReference>
<keyword evidence="1" id="KW-0540">Nuclease</keyword>
<dbReference type="GO" id="GO:0003723">
    <property type="term" value="F:RNA binding"/>
    <property type="evidence" value="ECO:0007669"/>
    <property type="project" value="InterPro"/>
</dbReference>
<dbReference type="InterPro" id="IPR016191">
    <property type="entry name" value="Ribonuclease/ribotoxin"/>
</dbReference>
<proteinExistence type="predicted"/>
<evidence type="ECO:0000256" key="2">
    <source>
        <dbReference type="ARBA" id="ARBA00022801"/>
    </source>
</evidence>
<gene>
    <name evidence="3" type="ORF">NKR19_g9695</name>
</gene>
<keyword evidence="4" id="KW-1185">Reference proteome</keyword>
<dbReference type="Gene3D" id="3.10.450.30">
    <property type="entry name" value="Microbial ribonucleases"/>
    <property type="match status" value="1"/>
</dbReference>
<dbReference type="GO" id="GO:0016787">
    <property type="term" value="F:hydrolase activity"/>
    <property type="evidence" value="ECO:0007669"/>
    <property type="project" value="UniProtKB-KW"/>
</dbReference>
<comment type="caution">
    <text evidence="3">The sequence shown here is derived from an EMBL/GenBank/DDBJ whole genome shotgun (WGS) entry which is preliminary data.</text>
</comment>